<dbReference type="Proteomes" id="UP000825933">
    <property type="component" value="Unassembled WGS sequence"/>
</dbReference>
<evidence type="ECO:0000256" key="1">
    <source>
        <dbReference type="SAM" id="Phobius"/>
    </source>
</evidence>
<feature type="transmembrane region" description="Helical" evidence="1">
    <location>
        <begin position="272"/>
        <end position="293"/>
    </location>
</feature>
<proteinExistence type="predicted"/>
<evidence type="ECO:0008006" key="4">
    <source>
        <dbReference type="Google" id="ProtNLM"/>
    </source>
</evidence>
<feature type="transmembrane region" description="Helical" evidence="1">
    <location>
        <begin position="129"/>
        <end position="151"/>
    </location>
</feature>
<evidence type="ECO:0000313" key="2">
    <source>
        <dbReference type="EMBL" id="MBZ2166725.1"/>
    </source>
</evidence>
<comment type="caution">
    <text evidence="2">The sequence shown here is derived from an EMBL/GenBank/DDBJ whole genome shotgun (WGS) entry which is preliminary data.</text>
</comment>
<evidence type="ECO:0000313" key="3">
    <source>
        <dbReference type="Proteomes" id="UP000825933"/>
    </source>
</evidence>
<dbReference type="EMBL" id="JAIOUQ010000014">
    <property type="protein sequence ID" value="MBZ2166725.1"/>
    <property type="molecule type" value="Genomic_DNA"/>
</dbReference>
<keyword evidence="1" id="KW-0812">Transmembrane</keyword>
<sequence length="305" mass="31558">MVDFKEIKSIELVPFTLMTSSVSAILAFIYAIILLITFGVLAAVVPTVGLVFASLGLSMLVIFPIGSFLVYVTLSFVSALIYNKLVPRLGGIKLGLEGDEVKSLPVVPFALITSCVGAVWAFIIGLLLAAIIVPLTTLTSTIIPLIADVTANATNMTPATLPTGSAVGTGGVVLALLLIIGLPIFVFVAGFIGNALWAIFYNFLIPRVGGVRLLFAPAGNAHEITSIPVVAAALALAVVATIFGIIQGLFSLVNGIMAGSASMAVGSLIGNIIGAFIGTFIMVAIITILYNFLAPRIGGIQLELK</sequence>
<feature type="transmembrane region" description="Helical" evidence="1">
    <location>
        <begin position="12"/>
        <end position="45"/>
    </location>
</feature>
<feature type="transmembrane region" description="Helical" evidence="1">
    <location>
        <begin position="227"/>
        <end position="252"/>
    </location>
</feature>
<gene>
    <name evidence="2" type="ORF">K8N75_11830</name>
</gene>
<protein>
    <recommendedName>
        <fullName evidence="4">DUF3566 domain-containing protein</fullName>
    </recommendedName>
</protein>
<accession>A0A8T5V4X7</accession>
<name>A0A8T5V4X7_9EURY</name>
<feature type="transmembrane region" description="Helical" evidence="1">
    <location>
        <begin position="103"/>
        <end position="123"/>
    </location>
</feature>
<organism evidence="2 3">
    <name type="scientific">Methanobacterium spitsbergense</name>
    <dbReference type="NCBI Taxonomy" id="2874285"/>
    <lineage>
        <taxon>Archaea</taxon>
        <taxon>Methanobacteriati</taxon>
        <taxon>Methanobacteriota</taxon>
        <taxon>Methanomada group</taxon>
        <taxon>Methanobacteria</taxon>
        <taxon>Methanobacteriales</taxon>
        <taxon>Methanobacteriaceae</taxon>
        <taxon>Methanobacterium</taxon>
    </lineage>
</organism>
<keyword evidence="1" id="KW-1133">Transmembrane helix</keyword>
<dbReference type="RefSeq" id="WP_223792267.1">
    <property type="nucleotide sequence ID" value="NZ_JAIOUQ010000014.1"/>
</dbReference>
<keyword evidence="1" id="KW-0472">Membrane</keyword>
<feature type="transmembrane region" description="Helical" evidence="1">
    <location>
        <begin position="57"/>
        <end position="82"/>
    </location>
</feature>
<keyword evidence="3" id="KW-1185">Reference proteome</keyword>
<reference evidence="3" key="1">
    <citation type="journal article" date="2022" name="Microbiol. Resour. Announc.">
        <title>Draft Genome Sequence of a Methanogenic Archaeon from West Spitsbergen Permafrost.</title>
        <authorList>
            <person name="Trubitsyn V."/>
            <person name="Rivkina E."/>
            <person name="Shcherbakova V."/>
        </authorList>
    </citation>
    <scope>NUCLEOTIDE SEQUENCE [LARGE SCALE GENOMIC DNA]</scope>
    <source>
        <strain evidence="3">VT</strain>
    </source>
</reference>
<dbReference type="AlphaFoldDB" id="A0A8T5V4X7"/>